<dbReference type="Proteomes" id="UP001056429">
    <property type="component" value="Unassembled WGS sequence"/>
</dbReference>
<keyword evidence="1" id="KW-0175">Coiled coil</keyword>
<evidence type="ECO:0000256" key="1">
    <source>
        <dbReference type="SAM" id="Coils"/>
    </source>
</evidence>
<proteinExistence type="predicted"/>
<evidence type="ECO:0000313" key="3">
    <source>
        <dbReference type="Proteomes" id="UP001056429"/>
    </source>
</evidence>
<evidence type="ECO:0000313" key="2">
    <source>
        <dbReference type="EMBL" id="MCM1989703.1"/>
    </source>
</evidence>
<comment type="caution">
    <text evidence="2">The sequence shown here is derived from an EMBL/GenBank/DDBJ whole genome shotgun (WGS) entry which is preliminary data.</text>
</comment>
<protein>
    <submittedName>
        <fullName evidence="2">Uncharacterized protein</fullName>
    </submittedName>
</protein>
<dbReference type="AlphaFoldDB" id="A0A9J6NYU3"/>
<gene>
    <name evidence="2" type="ORF">KDK92_08125</name>
</gene>
<sequence length="304" mass="35116">MGTKTSYSKYDTVFSNTVASVNKINSSISIAENITSIDGTLKTQLENARDSLISEKNILKNQNPPSKYNDLYTNMLTGLEFNIKIYKEVLLLPNLNDDNSLQDSLENLNDYANNCTKYYSFTDDSSFNLVFPEEIHTMIKSAQKYILDKRALNDKLLLENSAKEKYVFELDSVYSKFIAIFQTRNKLQLLETARTENSYEELLTTFDKELITINDLLFDVKPIIAPSNSEDLTDDLHQLIYDYIIYIQYFKHAVSFEMNSGMIDNTVEDQLNQLYDLANSELTKCENEYKSFESKFKVIKSEIN</sequence>
<reference evidence="2" key="1">
    <citation type="journal article" date="2021" name="mSystems">
        <title>Bacteria and Archaea Synergistically Convert Glycine Betaine to Biogenic Methane in the Formosa Cold Seep of the South China Sea.</title>
        <authorList>
            <person name="Li L."/>
            <person name="Zhang W."/>
            <person name="Zhang S."/>
            <person name="Song L."/>
            <person name="Sun Q."/>
            <person name="Zhang H."/>
            <person name="Xiang H."/>
            <person name="Dong X."/>
        </authorList>
    </citation>
    <scope>NUCLEOTIDE SEQUENCE</scope>
    <source>
        <strain evidence="2">ZWT</strain>
    </source>
</reference>
<dbReference type="EMBL" id="JAGSOJ010000002">
    <property type="protein sequence ID" value="MCM1989703.1"/>
    <property type="molecule type" value="Genomic_DNA"/>
</dbReference>
<dbReference type="RefSeq" id="WP_250858728.1">
    <property type="nucleotide sequence ID" value="NZ_JAGSOJ010000002.1"/>
</dbReference>
<feature type="coiled-coil region" evidence="1">
    <location>
        <begin position="268"/>
        <end position="295"/>
    </location>
</feature>
<reference evidence="2" key="2">
    <citation type="submission" date="2021-04" db="EMBL/GenBank/DDBJ databases">
        <authorList>
            <person name="Dong X."/>
        </authorList>
    </citation>
    <scope>NUCLEOTIDE SEQUENCE</scope>
    <source>
        <strain evidence="2">ZWT</strain>
    </source>
</reference>
<accession>A0A9J6NYU3</accession>
<keyword evidence="3" id="KW-1185">Reference proteome</keyword>
<name>A0A9J6NYU3_9CLOT</name>
<organism evidence="2 3">
    <name type="scientific">Oceanirhabdus seepicola</name>
    <dbReference type="NCBI Taxonomy" id="2828781"/>
    <lineage>
        <taxon>Bacteria</taxon>
        <taxon>Bacillati</taxon>
        <taxon>Bacillota</taxon>
        <taxon>Clostridia</taxon>
        <taxon>Eubacteriales</taxon>
        <taxon>Clostridiaceae</taxon>
        <taxon>Oceanirhabdus</taxon>
    </lineage>
</organism>